<feature type="compositionally biased region" description="Acidic residues" evidence="1">
    <location>
        <begin position="494"/>
        <end position="515"/>
    </location>
</feature>
<dbReference type="InterPro" id="IPR006429">
    <property type="entry name" value="Phage_lambda_portal"/>
</dbReference>
<feature type="compositionally biased region" description="Basic and acidic residues" evidence="1">
    <location>
        <begin position="473"/>
        <end position="482"/>
    </location>
</feature>
<dbReference type="OrthoDB" id="9770450at2"/>
<dbReference type="AlphaFoldDB" id="A0A546XI73"/>
<evidence type="ECO:0000313" key="2">
    <source>
        <dbReference type="EMBL" id="TRB00454.1"/>
    </source>
</evidence>
<dbReference type="NCBIfam" id="TIGR01539">
    <property type="entry name" value="portal_lambda"/>
    <property type="match status" value="1"/>
</dbReference>
<dbReference type="GO" id="GO:0019068">
    <property type="term" value="P:virion assembly"/>
    <property type="evidence" value="ECO:0007669"/>
    <property type="project" value="InterPro"/>
</dbReference>
<dbReference type="RefSeq" id="WP_142841013.1">
    <property type="nucleotide sequence ID" value="NZ_SGNY01000003.1"/>
</dbReference>
<evidence type="ECO:0000256" key="1">
    <source>
        <dbReference type="SAM" id="MobiDB-lite"/>
    </source>
</evidence>
<dbReference type="EMBL" id="SGNY01000003">
    <property type="protein sequence ID" value="TRB00454.1"/>
    <property type="molecule type" value="Genomic_DNA"/>
</dbReference>
<protein>
    <submittedName>
        <fullName evidence="2">Phage portal protein</fullName>
    </submittedName>
</protein>
<evidence type="ECO:0000313" key="3">
    <source>
        <dbReference type="Proteomes" id="UP000315434"/>
    </source>
</evidence>
<dbReference type="Proteomes" id="UP000315434">
    <property type="component" value="Unassembled WGS sequence"/>
</dbReference>
<dbReference type="Pfam" id="PF05136">
    <property type="entry name" value="Phage_portal_2"/>
    <property type="match status" value="1"/>
</dbReference>
<reference evidence="2 3" key="1">
    <citation type="journal article" date="2019" name="Appl. Microbiol. Biotechnol.">
        <title>Differential efficiency of wild type rhizogenic strains for rol gene transformation of plants.</title>
        <authorList>
            <person name="Desmet S."/>
            <person name="De Keyser E."/>
            <person name="Van Vaerenbergh J."/>
            <person name="Baeyen S."/>
            <person name="Van Huylenbroeck J."/>
            <person name="Geelen D."/>
            <person name="Dhooghe E."/>
        </authorList>
    </citation>
    <scope>NUCLEOTIDE SEQUENCE [LARGE SCALE GENOMIC DNA]</scope>
    <source>
        <strain evidence="2 3">GBBC3284</strain>
    </source>
</reference>
<name>A0A546XI73_RHIRH</name>
<sequence length="515" mass="57103">MGLATVLDRTIGYFSPEAGLRRVKHRAALEIMSRAYAGADTSRLKSGRRAPSTSADAEIARAGRTLRNRMRDLARNNPYAAKAIHELVTHAIGDGIIPRSKNKKLNKLFAEWSKVCDADGDLDFNGIVNLTAREMFESGNGLVRRRRRRLEDGLPVPLQLQVLEPDLIDTTKEGVLSDGGKIIQGIEFDAIGRKRAYWMFGSHPGNSFFDPKSTIVSKPVPASDIAHAFEKQRTQVMGAPWGTPAMADTYDLASYEQAELTRKRLEACLVGVMTGGDEGDQLGMPMADNSPAKPGIYDVNGRRVEKFEPGMFYNAVGGRGMEFSQPAVTDSYDPYKNSMLHTIAAGWRVPHAILSGRLDKVNYSSSKVGLEGFRRTISAVQWLIIIPMLLQPIWDWFCEAAYFAGIIKTPKVPVEWSPPRFYSADPLKDVNARIKEVRSGFRSLSSVIAEMGENPDDVLDEIASDAAKIDKRKLVLDSDPRRMSQAGQVQQRDETDDPPDDKPEDDDKDPDDDET</sequence>
<proteinExistence type="predicted"/>
<feature type="region of interest" description="Disordered" evidence="1">
    <location>
        <begin position="473"/>
        <end position="515"/>
    </location>
</feature>
<accession>A0A546XI73</accession>
<comment type="caution">
    <text evidence="2">The sequence shown here is derived from an EMBL/GenBank/DDBJ whole genome shotgun (WGS) entry which is preliminary data.</text>
</comment>
<dbReference type="GO" id="GO:0005198">
    <property type="term" value="F:structural molecule activity"/>
    <property type="evidence" value="ECO:0007669"/>
    <property type="project" value="InterPro"/>
</dbReference>
<gene>
    <name evidence="2" type="ORF">EXN68_12125</name>
</gene>
<organism evidence="2 3">
    <name type="scientific">Rhizobium rhizogenes</name>
    <name type="common">Agrobacterium rhizogenes</name>
    <dbReference type="NCBI Taxonomy" id="359"/>
    <lineage>
        <taxon>Bacteria</taxon>
        <taxon>Pseudomonadati</taxon>
        <taxon>Pseudomonadota</taxon>
        <taxon>Alphaproteobacteria</taxon>
        <taxon>Hyphomicrobiales</taxon>
        <taxon>Rhizobiaceae</taxon>
        <taxon>Rhizobium/Agrobacterium group</taxon>
        <taxon>Rhizobium</taxon>
    </lineage>
</organism>